<evidence type="ECO:0000313" key="3">
    <source>
        <dbReference type="Proteomes" id="UP000015106"/>
    </source>
</evidence>
<proteinExistence type="predicted"/>
<protein>
    <submittedName>
        <fullName evidence="2">Uncharacterized protein</fullName>
    </submittedName>
</protein>
<reference evidence="2" key="2">
    <citation type="submission" date="2018-03" db="EMBL/GenBank/DDBJ databases">
        <title>The Triticum urartu genome reveals the dynamic nature of wheat genome evolution.</title>
        <authorList>
            <person name="Ling H."/>
            <person name="Ma B."/>
            <person name="Shi X."/>
            <person name="Liu H."/>
            <person name="Dong L."/>
            <person name="Sun H."/>
            <person name="Cao Y."/>
            <person name="Gao Q."/>
            <person name="Zheng S."/>
            <person name="Li Y."/>
            <person name="Yu Y."/>
            <person name="Du H."/>
            <person name="Qi M."/>
            <person name="Li Y."/>
            <person name="Yu H."/>
            <person name="Cui Y."/>
            <person name="Wang N."/>
            <person name="Chen C."/>
            <person name="Wu H."/>
            <person name="Zhao Y."/>
            <person name="Zhang J."/>
            <person name="Li Y."/>
            <person name="Zhou W."/>
            <person name="Zhang B."/>
            <person name="Hu W."/>
            <person name="Eijk M."/>
            <person name="Tang J."/>
            <person name="Witsenboer H."/>
            <person name="Zhao S."/>
            <person name="Li Z."/>
            <person name="Zhang A."/>
            <person name="Wang D."/>
            <person name="Liang C."/>
        </authorList>
    </citation>
    <scope>NUCLEOTIDE SEQUENCE [LARGE SCALE GENOMIC DNA]</scope>
    <source>
        <strain evidence="2">cv. G1812</strain>
    </source>
</reference>
<evidence type="ECO:0000313" key="2">
    <source>
        <dbReference type="EnsemblPlants" id="TuG1812G0300003012.01.T01.cds466831"/>
    </source>
</evidence>
<feature type="region of interest" description="Disordered" evidence="1">
    <location>
        <begin position="15"/>
        <end position="51"/>
    </location>
</feature>
<reference evidence="3" key="1">
    <citation type="journal article" date="2013" name="Nature">
        <title>Draft genome of the wheat A-genome progenitor Triticum urartu.</title>
        <authorList>
            <person name="Ling H.Q."/>
            <person name="Zhao S."/>
            <person name="Liu D."/>
            <person name="Wang J."/>
            <person name="Sun H."/>
            <person name="Zhang C."/>
            <person name="Fan H."/>
            <person name="Li D."/>
            <person name="Dong L."/>
            <person name="Tao Y."/>
            <person name="Gao C."/>
            <person name="Wu H."/>
            <person name="Li Y."/>
            <person name="Cui Y."/>
            <person name="Guo X."/>
            <person name="Zheng S."/>
            <person name="Wang B."/>
            <person name="Yu K."/>
            <person name="Liang Q."/>
            <person name="Yang W."/>
            <person name="Lou X."/>
            <person name="Chen J."/>
            <person name="Feng M."/>
            <person name="Jian J."/>
            <person name="Zhang X."/>
            <person name="Luo G."/>
            <person name="Jiang Y."/>
            <person name="Liu J."/>
            <person name="Wang Z."/>
            <person name="Sha Y."/>
            <person name="Zhang B."/>
            <person name="Wu H."/>
            <person name="Tang D."/>
            <person name="Shen Q."/>
            <person name="Xue P."/>
            <person name="Zou S."/>
            <person name="Wang X."/>
            <person name="Liu X."/>
            <person name="Wang F."/>
            <person name="Yang Y."/>
            <person name="An X."/>
            <person name="Dong Z."/>
            <person name="Zhang K."/>
            <person name="Zhang X."/>
            <person name="Luo M.C."/>
            <person name="Dvorak J."/>
            <person name="Tong Y."/>
            <person name="Wang J."/>
            <person name="Yang H."/>
            <person name="Li Z."/>
            <person name="Wang D."/>
            <person name="Zhang A."/>
            <person name="Wang J."/>
        </authorList>
    </citation>
    <scope>NUCLEOTIDE SEQUENCE</scope>
    <source>
        <strain evidence="3">cv. G1812</strain>
    </source>
</reference>
<dbReference type="EnsemblPlants" id="TuG1812G0300003012.01.T01">
    <property type="protein sequence ID" value="TuG1812G0300003012.01.T01.cds466831"/>
    <property type="gene ID" value="TuG1812G0300003012.01"/>
</dbReference>
<evidence type="ECO:0000256" key="1">
    <source>
        <dbReference type="SAM" id="MobiDB-lite"/>
    </source>
</evidence>
<dbReference type="AlphaFoldDB" id="A0A8R7PSS2"/>
<organism evidence="2 3">
    <name type="scientific">Triticum urartu</name>
    <name type="common">Red wild einkorn</name>
    <name type="synonym">Crithodium urartu</name>
    <dbReference type="NCBI Taxonomy" id="4572"/>
    <lineage>
        <taxon>Eukaryota</taxon>
        <taxon>Viridiplantae</taxon>
        <taxon>Streptophyta</taxon>
        <taxon>Embryophyta</taxon>
        <taxon>Tracheophyta</taxon>
        <taxon>Spermatophyta</taxon>
        <taxon>Magnoliopsida</taxon>
        <taxon>Liliopsida</taxon>
        <taxon>Poales</taxon>
        <taxon>Poaceae</taxon>
        <taxon>BOP clade</taxon>
        <taxon>Pooideae</taxon>
        <taxon>Triticodae</taxon>
        <taxon>Triticeae</taxon>
        <taxon>Triticinae</taxon>
        <taxon>Triticum</taxon>
    </lineage>
</organism>
<dbReference type="Gramene" id="TuG1812G0300003012.01.T01">
    <property type="protein sequence ID" value="TuG1812G0300003012.01.T01.cds466831"/>
    <property type="gene ID" value="TuG1812G0300003012.01"/>
</dbReference>
<accession>A0A8R7PSS2</accession>
<sequence>MTTLFFAPSPSRFAPKRTSCSAPARPGATPHVETPASGLRRRVGPHRRIDGSNQLAHPVVLSARYTL</sequence>
<keyword evidence="3" id="KW-1185">Reference proteome</keyword>
<name>A0A8R7PSS2_TRIUA</name>
<dbReference type="Proteomes" id="UP000015106">
    <property type="component" value="Chromosome 3"/>
</dbReference>
<reference evidence="2" key="3">
    <citation type="submission" date="2022-06" db="UniProtKB">
        <authorList>
            <consortium name="EnsemblPlants"/>
        </authorList>
    </citation>
    <scope>IDENTIFICATION</scope>
</reference>
<gene>
    <name evidence="2" type="primary">LOC125544449</name>
</gene>